<feature type="region of interest" description="Disordered" evidence="8">
    <location>
        <begin position="1"/>
        <end position="22"/>
    </location>
</feature>
<dbReference type="AlphaFoldDB" id="A0A926WDY0"/>
<evidence type="ECO:0000256" key="1">
    <source>
        <dbReference type="ARBA" id="ARBA00004651"/>
    </source>
</evidence>
<name>A0A926WDY0_9NOST</name>
<keyword evidence="6 9" id="KW-1133">Transmembrane helix</keyword>
<evidence type="ECO:0000256" key="9">
    <source>
        <dbReference type="SAM" id="Phobius"/>
    </source>
</evidence>
<evidence type="ECO:0000313" key="11">
    <source>
        <dbReference type="Proteomes" id="UP000662185"/>
    </source>
</evidence>
<proteinExistence type="inferred from homology"/>
<reference evidence="11" key="1">
    <citation type="journal article" date="2020" name="ISME J.">
        <title>Comparative genomics reveals insights into cyanobacterial evolution and habitat adaptation.</title>
        <authorList>
            <person name="Chen M.Y."/>
            <person name="Teng W.K."/>
            <person name="Zhao L."/>
            <person name="Hu C.X."/>
            <person name="Zhou Y.K."/>
            <person name="Han B.P."/>
            <person name="Song L.R."/>
            <person name="Shu W.S."/>
        </authorList>
    </citation>
    <scope>NUCLEOTIDE SEQUENCE [LARGE SCALE GENOMIC DNA]</scope>
    <source>
        <strain evidence="11">FACHB-251</strain>
    </source>
</reference>
<keyword evidence="5" id="KW-0133">Cell shape</keyword>
<comment type="subcellular location">
    <subcellularLocation>
        <location evidence="1">Cell membrane</location>
        <topology evidence="1">Multi-pass membrane protein</topology>
    </subcellularLocation>
</comment>
<feature type="transmembrane region" description="Helical" evidence="9">
    <location>
        <begin position="135"/>
        <end position="156"/>
    </location>
</feature>
<evidence type="ECO:0000313" key="10">
    <source>
        <dbReference type="EMBL" id="MBD2292846.1"/>
    </source>
</evidence>
<evidence type="ECO:0000256" key="2">
    <source>
        <dbReference type="ARBA" id="ARBA00007776"/>
    </source>
</evidence>
<feature type="transmembrane region" description="Helical" evidence="9">
    <location>
        <begin position="176"/>
        <end position="197"/>
    </location>
</feature>
<dbReference type="NCBIfam" id="TIGR03426">
    <property type="entry name" value="shape_MreD"/>
    <property type="match status" value="1"/>
</dbReference>
<comment type="similarity">
    <text evidence="2">Belongs to the MreD family.</text>
</comment>
<protein>
    <submittedName>
        <fullName evidence="10">Rod shape-determining protein MreD</fullName>
    </submittedName>
</protein>
<comment type="caution">
    <text evidence="10">The sequence shown here is derived from an EMBL/GenBank/DDBJ whole genome shotgun (WGS) entry which is preliminary data.</text>
</comment>
<gene>
    <name evidence="10" type="primary">mreD</name>
    <name evidence="10" type="ORF">H6G06_04950</name>
</gene>
<evidence type="ECO:0000256" key="5">
    <source>
        <dbReference type="ARBA" id="ARBA00022960"/>
    </source>
</evidence>
<keyword evidence="7 9" id="KW-0472">Membrane</keyword>
<dbReference type="GO" id="GO:0005886">
    <property type="term" value="C:plasma membrane"/>
    <property type="evidence" value="ECO:0007669"/>
    <property type="project" value="UniProtKB-SubCell"/>
</dbReference>
<sequence>MKIPGFPGNKNTKARTPDRKSKSLIPQLTDWHPWLRQGMDWTVTSGSVVLCLLMLPTRFPGMELLGIAPNWLLIWVVAWSVKRSILAGALAGIILGLLQDAMTAPNPTHAVSLGIVGMLTSLIQKQRFIQEDFISIALIVFGMAIVSDTIFAMQLSLIGGSCGDQCFRKVEDIWTYYQRVALASAILSSLWAPVLYYPLNRWWQQMKLIHNS</sequence>
<evidence type="ECO:0000256" key="6">
    <source>
        <dbReference type="ARBA" id="ARBA00022989"/>
    </source>
</evidence>
<dbReference type="EMBL" id="JACJQU010000002">
    <property type="protein sequence ID" value="MBD2292846.1"/>
    <property type="molecule type" value="Genomic_DNA"/>
</dbReference>
<accession>A0A926WDY0</accession>
<keyword evidence="11" id="KW-1185">Reference proteome</keyword>
<evidence type="ECO:0000256" key="4">
    <source>
        <dbReference type="ARBA" id="ARBA00022692"/>
    </source>
</evidence>
<evidence type="ECO:0000256" key="3">
    <source>
        <dbReference type="ARBA" id="ARBA00022475"/>
    </source>
</evidence>
<dbReference type="Proteomes" id="UP000662185">
    <property type="component" value="Unassembled WGS sequence"/>
</dbReference>
<organism evidence="10 11">
    <name type="scientific">Anabaena sphaerica FACHB-251</name>
    <dbReference type="NCBI Taxonomy" id="2692883"/>
    <lineage>
        <taxon>Bacteria</taxon>
        <taxon>Bacillati</taxon>
        <taxon>Cyanobacteriota</taxon>
        <taxon>Cyanophyceae</taxon>
        <taxon>Nostocales</taxon>
        <taxon>Nostocaceae</taxon>
        <taxon>Anabaena</taxon>
    </lineage>
</organism>
<keyword evidence="3" id="KW-1003">Cell membrane</keyword>
<dbReference type="InterPro" id="IPR007227">
    <property type="entry name" value="Cell_shape_determining_MreD"/>
</dbReference>
<keyword evidence="4 9" id="KW-0812">Transmembrane</keyword>
<evidence type="ECO:0000256" key="7">
    <source>
        <dbReference type="ARBA" id="ARBA00023136"/>
    </source>
</evidence>
<dbReference type="GO" id="GO:0008360">
    <property type="term" value="P:regulation of cell shape"/>
    <property type="evidence" value="ECO:0007669"/>
    <property type="project" value="UniProtKB-KW"/>
</dbReference>
<evidence type="ECO:0000256" key="8">
    <source>
        <dbReference type="SAM" id="MobiDB-lite"/>
    </source>
</evidence>
<dbReference type="RefSeq" id="WP_190557653.1">
    <property type="nucleotide sequence ID" value="NZ_JACJQU010000002.1"/>
</dbReference>